<keyword evidence="1" id="KW-0472">Membrane</keyword>
<sequence>MSLFGSRSAQFAREPWFRRHPVPVLCVGAALFASVWLLRLLDGDATDASTLLFTLPVALIAVAFGRRAGLAAGAVAVVMVVAWVVATATDLSLVGWISLCVPQVLLGGLLGDASERLRSADEERRRLESGALLYREAIEINDSLVQGMAAARWALEAGRTEDGLKILEETIGQAQDLVSDLIRQAGMAGSGPSIRSE</sequence>
<feature type="transmembrane region" description="Helical" evidence="1">
    <location>
        <begin position="45"/>
        <end position="64"/>
    </location>
</feature>
<evidence type="ECO:0000313" key="2">
    <source>
        <dbReference type="EMBL" id="TCC16068.1"/>
    </source>
</evidence>
<protein>
    <recommendedName>
        <fullName evidence="4">Histidine kinase</fullName>
    </recommendedName>
</protein>
<feature type="transmembrane region" description="Helical" evidence="1">
    <location>
        <begin position="21"/>
        <end position="39"/>
    </location>
</feature>
<dbReference type="OrthoDB" id="3784865at2"/>
<organism evidence="2 3">
    <name type="scientific">Kribbella sindirgiensis</name>
    <dbReference type="NCBI Taxonomy" id="1124744"/>
    <lineage>
        <taxon>Bacteria</taxon>
        <taxon>Bacillati</taxon>
        <taxon>Actinomycetota</taxon>
        <taxon>Actinomycetes</taxon>
        <taxon>Propionibacteriales</taxon>
        <taxon>Kribbellaceae</taxon>
        <taxon>Kribbella</taxon>
    </lineage>
</organism>
<dbReference type="EMBL" id="SJKA01000030">
    <property type="protein sequence ID" value="TCC16068.1"/>
    <property type="molecule type" value="Genomic_DNA"/>
</dbReference>
<evidence type="ECO:0008006" key="4">
    <source>
        <dbReference type="Google" id="ProtNLM"/>
    </source>
</evidence>
<evidence type="ECO:0000256" key="1">
    <source>
        <dbReference type="SAM" id="Phobius"/>
    </source>
</evidence>
<reference evidence="2 3" key="1">
    <citation type="submission" date="2019-02" db="EMBL/GenBank/DDBJ databases">
        <title>Kribbella capetownensis sp. nov. and Kribbella speibonae sp. nov., isolated from soil.</title>
        <authorList>
            <person name="Curtis S.M."/>
            <person name="Norton I."/>
            <person name="Everest G.J."/>
            <person name="Meyers P.R."/>
        </authorList>
    </citation>
    <scope>NUCLEOTIDE SEQUENCE [LARGE SCALE GENOMIC DNA]</scope>
    <source>
        <strain evidence="2 3">DSM 27082</strain>
    </source>
</reference>
<comment type="caution">
    <text evidence="2">The sequence shown here is derived from an EMBL/GenBank/DDBJ whole genome shotgun (WGS) entry which is preliminary data.</text>
</comment>
<keyword evidence="1" id="KW-0812">Transmembrane</keyword>
<dbReference type="AlphaFoldDB" id="A0A4R0HXI9"/>
<keyword evidence="3" id="KW-1185">Reference proteome</keyword>
<keyword evidence="1" id="KW-1133">Transmembrane helix</keyword>
<proteinExistence type="predicted"/>
<dbReference type="Proteomes" id="UP000292695">
    <property type="component" value="Unassembled WGS sequence"/>
</dbReference>
<accession>A0A4R0HXI9</accession>
<gene>
    <name evidence="2" type="ORF">E0H50_41050</name>
</gene>
<dbReference type="RefSeq" id="WP_131296583.1">
    <property type="nucleotide sequence ID" value="NZ_SJKA01000030.1"/>
</dbReference>
<name>A0A4R0HXI9_9ACTN</name>
<evidence type="ECO:0000313" key="3">
    <source>
        <dbReference type="Proteomes" id="UP000292695"/>
    </source>
</evidence>